<comment type="caution">
    <text evidence="4">The sequence shown here is derived from an EMBL/GenBank/DDBJ whole genome shotgun (WGS) entry which is preliminary data.</text>
</comment>
<evidence type="ECO:0000256" key="2">
    <source>
        <dbReference type="ARBA" id="ARBA00023054"/>
    </source>
</evidence>
<dbReference type="SUPFAM" id="SSF64593">
    <property type="entry name" value="Intermediate filament protein, coiled coil region"/>
    <property type="match status" value="1"/>
</dbReference>
<organism evidence="4 5">
    <name type="scientific">Saguinus oedipus</name>
    <name type="common">Cotton-top tamarin</name>
    <name type="synonym">Oedipomidas oedipus</name>
    <dbReference type="NCBI Taxonomy" id="9490"/>
    <lineage>
        <taxon>Eukaryota</taxon>
        <taxon>Metazoa</taxon>
        <taxon>Chordata</taxon>
        <taxon>Craniata</taxon>
        <taxon>Vertebrata</taxon>
        <taxon>Euteleostomi</taxon>
        <taxon>Mammalia</taxon>
        <taxon>Eutheria</taxon>
        <taxon>Euarchontoglires</taxon>
        <taxon>Primates</taxon>
        <taxon>Haplorrhini</taxon>
        <taxon>Platyrrhini</taxon>
        <taxon>Cebidae</taxon>
        <taxon>Callitrichinae</taxon>
        <taxon>Saguinus</taxon>
    </lineage>
</organism>
<keyword evidence="1" id="KW-0403">Intermediate filament</keyword>
<evidence type="ECO:0000259" key="3">
    <source>
        <dbReference type="Pfam" id="PF00038"/>
    </source>
</evidence>
<name>A0ABQ9TGD7_SAGOE</name>
<protein>
    <submittedName>
        <fullName evidence="4">Keratin, type I cytoskeletal 18</fullName>
    </submittedName>
</protein>
<dbReference type="Pfam" id="PF00038">
    <property type="entry name" value="Filament"/>
    <property type="match status" value="1"/>
</dbReference>
<keyword evidence="5" id="KW-1185">Reference proteome</keyword>
<dbReference type="EMBL" id="JASSZA010000023">
    <property type="protein sequence ID" value="KAK2083809.1"/>
    <property type="molecule type" value="Genomic_DNA"/>
</dbReference>
<reference evidence="4 5" key="1">
    <citation type="submission" date="2023-05" db="EMBL/GenBank/DDBJ databases">
        <title>B98-5 Cell Line De Novo Hybrid Assembly: An Optical Mapping Approach.</title>
        <authorList>
            <person name="Kananen K."/>
            <person name="Auerbach J.A."/>
            <person name="Kautto E."/>
            <person name="Blachly J.S."/>
        </authorList>
    </citation>
    <scope>NUCLEOTIDE SEQUENCE [LARGE SCALE GENOMIC DNA]</scope>
    <source>
        <strain evidence="4">B95-8</strain>
        <tissue evidence="4">Cell line</tissue>
    </source>
</reference>
<dbReference type="InterPro" id="IPR039008">
    <property type="entry name" value="IF_rod_dom"/>
</dbReference>
<gene>
    <name evidence="4" type="primary">KRT18_116</name>
    <name evidence="4" type="ORF">P7K49_039045</name>
</gene>
<keyword evidence="2" id="KW-0175">Coiled coil</keyword>
<evidence type="ECO:0000256" key="1">
    <source>
        <dbReference type="ARBA" id="ARBA00022754"/>
    </source>
</evidence>
<proteinExistence type="predicted"/>
<accession>A0ABQ9TGD7</accession>
<dbReference type="Gene3D" id="1.20.5.170">
    <property type="match status" value="1"/>
</dbReference>
<sequence>MEIKQLNVVLLHLESELAETQAKGRQQVQEYEALLNIKVKLEAEITIYQTLGMTGRTSILVIPWTATT</sequence>
<evidence type="ECO:0000313" key="4">
    <source>
        <dbReference type="EMBL" id="KAK2083809.1"/>
    </source>
</evidence>
<feature type="domain" description="IF rod" evidence="3">
    <location>
        <begin position="2"/>
        <end position="51"/>
    </location>
</feature>
<dbReference type="Proteomes" id="UP001266305">
    <property type="component" value="Unassembled WGS sequence"/>
</dbReference>
<evidence type="ECO:0000313" key="5">
    <source>
        <dbReference type="Proteomes" id="UP001266305"/>
    </source>
</evidence>